<name>A0A5K1U0B4_ENTHI</name>
<dbReference type="VEuPathDB" id="AmoebaDB:KM1_294890"/>
<comment type="caution">
    <text evidence="1">The sequence shown here is derived from an EMBL/GenBank/DDBJ whole genome shotgun (WGS) entry which is preliminary data.</text>
</comment>
<dbReference type="VEuPathDB" id="AmoebaDB:EHI8A_227960"/>
<dbReference type="EMBL" id="BDEQ01000001">
    <property type="protein sequence ID" value="GAT98003.1"/>
    <property type="molecule type" value="Genomic_DNA"/>
</dbReference>
<evidence type="ECO:0000313" key="2">
    <source>
        <dbReference type="Proteomes" id="UP000078387"/>
    </source>
</evidence>
<organism evidence="1 2">
    <name type="scientific">Entamoeba histolytica</name>
    <dbReference type="NCBI Taxonomy" id="5759"/>
    <lineage>
        <taxon>Eukaryota</taxon>
        <taxon>Amoebozoa</taxon>
        <taxon>Evosea</taxon>
        <taxon>Archamoebae</taxon>
        <taxon>Mastigamoebida</taxon>
        <taxon>Entamoebidae</taxon>
        <taxon>Entamoeba</taxon>
    </lineage>
</organism>
<dbReference type="AlphaFoldDB" id="A0A5K1U0B4"/>
<dbReference type="VEuPathDB" id="AmoebaDB:EHI7A_188880"/>
<dbReference type="VEuPathDB" id="AmoebaDB:EHI_056240"/>
<dbReference type="Proteomes" id="UP000078387">
    <property type="component" value="Unassembled WGS sequence"/>
</dbReference>
<protein>
    <submittedName>
        <fullName evidence="1">Uncharacterized protein</fullName>
    </submittedName>
</protein>
<gene>
    <name evidence="1" type="ORF">CL6EHI_056240</name>
</gene>
<accession>A0A5K1U0B4</accession>
<evidence type="ECO:0000313" key="1">
    <source>
        <dbReference type="EMBL" id="GAT98003.1"/>
    </source>
</evidence>
<reference evidence="1 2" key="1">
    <citation type="submission" date="2016-05" db="EMBL/GenBank/DDBJ databases">
        <title>First whole genome sequencing of Entamoeba histolytica HM1:IMSS-clone-6.</title>
        <authorList>
            <person name="Mukherjee Avik.K."/>
            <person name="Izumyama S."/>
            <person name="Nakada-Tsukui K."/>
            <person name="Nozaki T."/>
        </authorList>
    </citation>
    <scope>NUCLEOTIDE SEQUENCE [LARGE SCALE GENOMIC DNA]</scope>
    <source>
        <strain evidence="1 2">HM1:IMSS clone 6</strain>
    </source>
</reference>
<sequence>MNSEPCLSIRPKILSEQRTTRLTMDERLSLLSIPLEKEIPQTNSLSSTTSHFPNCLIETSSNSSNSPINAFTVRSHSETQTPRKFVIGRNRAKTNLTRISNLLSQESDRFSIRETKETKGLWKTEDYHEELPNEVKIPSSPRQRFQRLGVSEPMLTRSLDEITVDLNQKLEKVELNVEVKNTTCLQKKCKLGIHCKTEKVLADSPA</sequence>
<dbReference type="VEuPathDB" id="AmoebaDB:EHI5A_140690"/>
<dbReference type="OMA" id="NCLIERS"/>
<proteinExistence type="predicted"/>